<dbReference type="PANTHER" id="PTHR18937">
    <property type="entry name" value="STRUCTURAL MAINTENANCE OF CHROMOSOMES SMC FAMILY MEMBER"/>
    <property type="match status" value="1"/>
</dbReference>
<keyword evidence="2" id="KW-0547">Nucleotide-binding</keyword>
<dbReference type="Proteomes" id="UP000467841">
    <property type="component" value="Unassembled WGS sequence"/>
</dbReference>
<keyword evidence="4" id="KW-0539">Nucleus</keyword>
<evidence type="ECO:0000256" key="2">
    <source>
        <dbReference type="ARBA" id="ARBA00022741"/>
    </source>
</evidence>
<dbReference type="GO" id="GO:0007076">
    <property type="term" value="P:mitotic chromosome condensation"/>
    <property type="evidence" value="ECO:0007669"/>
    <property type="project" value="TreeGrafter"/>
</dbReference>
<sequence>MLSFSAVAGPNGSGKSNLDGGEAIGYFWCFSAVVGPNGSGKSNVIDAMLFVFGKRAKQMRLNKVSELIHNSTNHQNLDSAGVSVQFEEIIDLLEVVAREGAELEAVEAGAEIVDFGGFGRECGAECGDCVGDPVVIGSFSASGSTGAPGVPPVAEVQQRAAGLFSRRLWVWGAALFGYDGAHAEDWYAVL</sequence>
<reference evidence="6" key="1">
    <citation type="submission" date="2020-01" db="EMBL/GenBank/DDBJ databases">
        <authorList>
            <person name="Mishra B."/>
        </authorList>
    </citation>
    <scope>NUCLEOTIDE SEQUENCE [LARGE SCALE GENOMIC DNA]</scope>
</reference>
<evidence type="ECO:0000313" key="7">
    <source>
        <dbReference type="Proteomes" id="UP000467841"/>
    </source>
</evidence>
<dbReference type="AlphaFoldDB" id="A0A6D2KS04"/>
<dbReference type="PANTHER" id="PTHR18937:SF172">
    <property type="entry name" value="STRUCTURAL MAINTENANCE OF CHROMOSOMES PROTEIN"/>
    <property type="match status" value="1"/>
</dbReference>
<dbReference type="InterPro" id="IPR027417">
    <property type="entry name" value="P-loop_NTPase"/>
</dbReference>
<evidence type="ECO:0000256" key="4">
    <source>
        <dbReference type="ARBA" id="ARBA00023242"/>
    </source>
</evidence>
<dbReference type="GO" id="GO:0005524">
    <property type="term" value="F:ATP binding"/>
    <property type="evidence" value="ECO:0007669"/>
    <property type="project" value="UniProtKB-KW"/>
</dbReference>
<proteinExistence type="predicted"/>
<dbReference type="SUPFAM" id="SSF52540">
    <property type="entry name" value="P-loop containing nucleoside triphosphate hydrolases"/>
    <property type="match status" value="1"/>
</dbReference>
<dbReference type="Pfam" id="PF02463">
    <property type="entry name" value="SMC_N"/>
    <property type="match status" value="1"/>
</dbReference>
<keyword evidence="3" id="KW-0067">ATP-binding</keyword>
<evidence type="ECO:0000259" key="5">
    <source>
        <dbReference type="Pfam" id="PF02463"/>
    </source>
</evidence>
<protein>
    <recommendedName>
        <fullName evidence="5">RecF/RecN/SMC N-terminal domain-containing protein</fullName>
    </recommendedName>
</protein>
<keyword evidence="7" id="KW-1185">Reference proteome</keyword>
<name>A0A6D2KS04_9BRAS</name>
<comment type="subcellular location">
    <subcellularLocation>
        <location evidence="1">Nucleus</location>
    </subcellularLocation>
</comment>
<comment type="caution">
    <text evidence="6">The sequence shown here is derived from an EMBL/GenBank/DDBJ whole genome shotgun (WGS) entry which is preliminary data.</text>
</comment>
<dbReference type="EMBL" id="CACVBM020001495">
    <property type="protein sequence ID" value="CAA7051887.1"/>
    <property type="molecule type" value="Genomic_DNA"/>
</dbReference>
<evidence type="ECO:0000256" key="1">
    <source>
        <dbReference type="ARBA" id="ARBA00004123"/>
    </source>
</evidence>
<feature type="domain" description="RecF/RecN/SMC N-terminal" evidence="5">
    <location>
        <begin position="29"/>
        <end position="88"/>
    </location>
</feature>
<dbReference type="GO" id="GO:0000796">
    <property type="term" value="C:condensin complex"/>
    <property type="evidence" value="ECO:0007669"/>
    <property type="project" value="TreeGrafter"/>
</dbReference>
<dbReference type="GO" id="GO:0005634">
    <property type="term" value="C:nucleus"/>
    <property type="evidence" value="ECO:0007669"/>
    <property type="project" value="UniProtKB-SubCell"/>
</dbReference>
<evidence type="ECO:0000313" key="6">
    <source>
        <dbReference type="EMBL" id="CAA7051887.1"/>
    </source>
</evidence>
<evidence type="ECO:0000256" key="3">
    <source>
        <dbReference type="ARBA" id="ARBA00022840"/>
    </source>
</evidence>
<dbReference type="InterPro" id="IPR003395">
    <property type="entry name" value="RecF/RecN/SMC_N"/>
</dbReference>
<accession>A0A6D2KS04</accession>
<organism evidence="6 7">
    <name type="scientific">Microthlaspi erraticum</name>
    <dbReference type="NCBI Taxonomy" id="1685480"/>
    <lineage>
        <taxon>Eukaryota</taxon>
        <taxon>Viridiplantae</taxon>
        <taxon>Streptophyta</taxon>
        <taxon>Embryophyta</taxon>
        <taxon>Tracheophyta</taxon>
        <taxon>Spermatophyta</taxon>
        <taxon>Magnoliopsida</taxon>
        <taxon>eudicotyledons</taxon>
        <taxon>Gunneridae</taxon>
        <taxon>Pentapetalae</taxon>
        <taxon>rosids</taxon>
        <taxon>malvids</taxon>
        <taxon>Brassicales</taxon>
        <taxon>Brassicaceae</taxon>
        <taxon>Coluteocarpeae</taxon>
        <taxon>Microthlaspi</taxon>
    </lineage>
</organism>
<dbReference type="OrthoDB" id="5575062at2759"/>
<dbReference type="Gene3D" id="3.40.50.300">
    <property type="entry name" value="P-loop containing nucleotide triphosphate hydrolases"/>
    <property type="match status" value="1"/>
</dbReference>
<gene>
    <name evidence="6" type="ORF">MERR_LOCUS39122</name>
</gene>